<keyword evidence="2" id="KW-1185">Reference proteome</keyword>
<proteinExistence type="predicted"/>
<protein>
    <submittedName>
        <fullName evidence="1">Uncharacterized protein</fullName>
    </submittedName>
</protein>
<dbReference type="Proteomes" id="UP001053296">
    <property type="component" value="Chromosome"/>
</dbReference>
<sequence>MCHDRLNIIFKLKSVLSETLLNRFYDVLRKFELLPKQVHTLNGNLTLNKSLQFAKRRGARGLHISTKTMEIRTGNVANWDHQFLSIKHHTNPNAVPWSDWIKAFSAFEGFLQGWIVNCEYNKWQNCEDLEEHARVGRDLSLFSIIPNSLHQPAPPLIIDITKNPGRRTIRKGLVESVGAEMWFGSEFWERSGANKDEVLGIDWADVNKETDGIVHIKAADTPFTDESPVAIQHRLRKLLFPTTWNIPVQWSKWDGWKPVDLPTEKTDDGYYLVSPQAEMNESFPIVIEIAGEKGGKQGRFRITRTSQTDSETIFIPNKQNMDT</sequence>
<evidence type="ECO:0000313" key="1">
    <source>
        <dbReference type="EMBL" id="BCS88802.1"/>
    </source>
</evidence>
<organism evidence="1 2">
    <name type="scientific">Pseudodesulfovibrio sediminis</name>
    <dbReference type="NCBI Taxonomy" id="2810563"/>
    <lineage>
        <taxon>Bacteria</taxon>
        <taxon>Pseudomonadati</taxon>
        <taxon>Thermodesulfobacteriota</taxon>
        <taxon>Desulfovibrionia</taxon>
        <taxon>Desulfovibrionales</taxon>
        <taxon>Desulfovibrionaceae</taxon>
    </lineage>
</organism>
<gene>
    <name evidence="1" type="ORF">PSDVSF_20440</name>
</gene>
<dbReference type="EMBL" id="AP024485">
    <property type="protein sequence ID" value="BCS88802.1"/>
    <property type="molecule type" value="Genomic_DNA"/>
</dbReference>
<dbReference type="RefSeq" id="WP_229590788.1">
    <property type="nucleotide sequence ID" value="NZ_AP024485.1"/>
</dbReference>
<reference evidence="1" key="1">
    <citation type="journal article" date="2022" name="Arch. Microbiol.">
        <title>Pseudodesulfovibrio sediminis sp. nov., a mesophilic and neutrophilic sulfate-reducing bacterium isolated from sediment of a brackish lake.</title>
        <authorList>
            <person name="Takahashi A."/>
            <person name="Kojima H."/>
            <person name="Watanabe M."/>
            <person name="Fukui M."/>
        </authorList>
    </citation>
    <scope>NUCLEOTIDE SEQUENCE</scope>
    <source>
        <strain evidence="1">SF6</strain>
    </source>
</reference>
<evidence type="ECO:0000313" key="2">
    <source>
        <dbReference type="Proteomes" id="UP001053296"/>
    </source>
</evidence>
<name>A0ABM7P761_9BACT</name>
<accession>A0ABM7P761</accession>